<feature type="compositionally biased region" description="Basic and acidic residues" evidence="1">
    <location>
        <begin position="245"/>
        <end position="254"/>
    </location>
</feature>
<evidence type="ECO:0000256" key="1">
    <source>
        <dbReference type="SAM" id="MobiDB-lite"/>
    </source>
</evidence>
<keyword evidence="4" id="KW-1185">Reference proteome</keyword>
<proteinExistence type="predicted"/>
<reference evidence="4" key="1">
    <citation type="submission" date="2014-10" db="EMBL/GenBank/DDBJ databases">
        <authorList>
            <person name="King R."/>
        </authorList>
    </citation>
    <scope>NUCLEOTIDE SEQUENCE [LARGE SCALE GENOMIC DNA]</scope>
    <source>
        <strain evidence="4">A3/5</strain>
    </source>
</reference>
<accession>A0A2L2T0V5</accession>
<dbReference type="EMBL" id="LN649232">
    <property type="protein sequence ID" value="CEI39603.1"/>
    <property type="molecule type" value="Genomic_DNA"/>
</dbReference>
<name>A0A2L2T0V5_9HYPO</name>
<evidence type="ECO:0000313" key="3">
    <source>
        <dbReference type="EMBL" id="CEI39603.1"/>
    </source>
</evidence>
<feature type="region of interest" description="Disordered" evidence="1">
    <location>
        <begin position="154"/>
        <end position="191"/>
    </location>
</feature>
<sequence length="254" mass="29506">MLNAYVRAKNYYADKHDDKQLDCQFCGQHLSRPQIQRIHEKSHTHQVLCPRLWCTQRFETWDEALEHGLGEEHDFTETLLYTCPLENCRITVTKRPMTRHAMKAHWNTHVAYGHVAPDIELQEVLAEPLPFKPFPLLTRIHEYCSEIVMGQNATSNRPMDAPTEGLHSPAEDEADDDGLEEEDVANLEEDSGTSYMQDYDNLFSEEHHSLILRERKLLGDWRHRGMPAPSKTLHPTHLILPPDSRPIRIGKEMR</sequence>
<dbReference type="AlphaFoldDB" id="A0A2L2T0V5"/>
<organism evidence="3 4">
    <name type="scientific">Fusarium venenatum</name>
    <dbReference type="NCBI Taxonomy" id="56646"/>
    <lineage>
        <taxon>Eukaryota</taxon>
        <taxon>Fungi</taxon>
        <taxon>Dikarya</taxon>
        <taxon>Ascomycota</taxon>
        <taxon>Pezizomycotina</taxon>
        <taxon>Sordariomycetes</taxon>
        <taxon>Hypocreomycetidae</taxon>
        <taxon>Hypocreales</taxon>
        <taxon>Nectriaceae</taxon>
        <taxon>Fusarium</taxon>
    </lineage>
</organism>
<evidence type="ECO:0000259" key="2">
    <source>
        <dbReference type="PROSITE" id="PS00028"/>
    </source>
</evidence>
<protein>
    <recommendedName>
        <fullName evidence="2">C2H2-type domain-containing protein</fullName>
    </recommendedName>
</protein>
<feature type="region of interest" description="Disordered" evidence="1">
    <location>
        <begin position="228"/>
        <end position="254"/>
    </location>
</feature>
<dbReference type="InterPro" id="IPR013087">
    <property type="entry name" value="Znf_C2H2_type"/>
</dbReference>
<evidence type="ECO:0000313" key="4">
    <source>
        <dbReference type="Proteomes" id="UP000245910"/>
    </source>
</evidence>
<feature type="compositionally biased region" description="Acidic residues" evidence="1">
    <location>
        <begin position="171"/>
        <end position="191"/>
    </location>
</feature>
<feature type="domain" description="C2H2-type" evidence="2">
    <location>
        <begin position="23"/>
        <end position="45"/>
    </location>
</feature>
<dbReference type="OrthoDB" id="10567815at2759"/>
<dbReference type="PROSITE" id="PS00028">
    <property type="entry name" value="ZINC_FINGER_C2H2_1"/>
    <property type="match status" value="1"/>
</dbReference>
<dbReference type="Proteomes" id="UP000245910">
    <property type="component" value="Chromosome IIII"/>
</dbReference>